<dbReference type="AlphaFoldDB" id="F4L2T8"/>
<name>F4L2T8_HALH1</name>
<dbReference type="KEGG" id="hhy:Halhy_0744"/>
<reference key="2">
    <citation type="submission" date="2011-04" db="EMBL/GenBank/DDBJ databases">
        <title>Complete sequence of chromosome of Haliscomenobacter hydrossis DSM 1100.</title>
        <authorList>
            <consortium name="US DOE Joint Genome Institute (JGI-PGF)"/>
            <person name="Lucas S."/>
            <person name="Han J."/>
            <person name="Lapidus A."/>
            <person name="Bruce D."/>
            <person name="Goodwin L."/>
            <person name="Pitluck S."/>
            <person name="Peters L."/>
            <person name="Kyrpides N."/>
            <person name="Mavromatis K."/>
            <person name="Ivanova N."/>
            <person name="Ovchinnikova G."/>
            <person name="Pagani I."/>
            <person name="Daligault H."/>
            <person name="Detter J.C."/>
            <person name="Han C."/>
            <person name="Land M."/>
            <person name="Hauser L."/>
            <person name="Markowitz V."/>
            <person name="Cheng J.-F."/>
            <person name="Hugenholtz P."/>
            <person name="Woyke T."/>
            <person name="Wu D."/>
            <person name="Verbarg S."/>
            <person name="Frueling A."/>
            <person name="Brambilla E."/>
            <person name="Klenk H.-P."/>
            <person name="Eisen J.A."/>
        </authorList>
    </citation>
    <scope>NUCLEOTIDE SEQUENCE</scope>
    <source>
        <strain>DSM 1100</strain>
    </source>
</reference>
<keyword evidence="2" id="KW-1185">Reference proteome</keyword>
<accession>F4L2T8</accession>
<protein>
    <submittedName>
        <fullName evidence="1">Uncharacterized protein</fullName>
    </submittedName>
</protein>
<dbReference type="RefSeq" id="WP_013763216.1">
    <property type="nucleotide sequence ID" value="NC_015510.1"/>
</dbReference>
<sequence>MSIVLDLPTEVWSRFYSLVQKRENHTITDTELAELIELTDSIDLAHAQRMEALVELAVLQNKPLEALMDELGIGPQAYESDQEN</sequence>
<evidence type="ECO:0000313" key="2">
    <source>
        <dbReference type="Proteomes" id="UP000008461"/>
    </source>
</evidence>
<dbReference type="OrthoDB" id="159740at2"/>
<gene>
    <name evidence="1" type="ordered locus">Halhy_0744</name>
</gene>
<organism evidence="1 2">
    <name type="scientific">Haliscomenobacter hydrossis (strain ATCC 27775 / DSM 1100 / LMG 10767 / O)</name>
    <dbReference type="NCBI Taxonomy" id="760192"/>
    <lineage>
        <taxon>Bacteria</taxon>
        <taxon>Pseudomonadati</taxon>
        <taxon>Bacteroidota</taxon>
        <taxon>Saprospiria</taxon>
        <taxon>Saprospirales</taxon>
        <taxon>Haliscomenobacteraceae</taxon>
        <taxon>Haliscomenobacter</taxon>
    </lineage>
</organism>
<reference evidence="1 2" key="1">
    <citation type="journal article" date="2011" name="Stand. Genomic Sci.">
        <title>Complete genome sequence of Haliscomenobacter hydrossis type strain (O).</title>
        <authorList>
            <consortium name="US DOE Joint Genome Institute (JGI-PGF)"/>
            <person name="Daligault H."/>
            <person name="Lapidus A."/>
            <person name="Zeytun A."/>
            <person name="Nolan M."/>
            <person name="Lucas S."/>
            <person name="Del Rio T.G."/>
            <person name="Tice H."/>
            <person name="Cheng J.F."/>
            <person name="Tapia R."/>
            <person name="Han C."/>
            <person name="Goodwin L."/>
            <person name="Pitluck S."/>
            <person name="Liolios K."/>
            <person name="Pagani I."/>
            <person name="Ivanova N."/>
            <person name="Huntemann M."/>
            <person name="Mavromatis K."/>
            <person name="Mikhailova N."/>
            <person name="Pati A."/>
            <person name="Chen A."/>
            <person name="Palaniappan K."/>
            <person name="Land M."/>
            <person name="Hauser L."/>
            <person name="Brambilla E.M."/>
            <person name="Rohde M."/>
            <person name="Verbarg S."/>
            <person name="Goker M."/>
            <person name="Bristow J."/>
            <person name="Eisen J.A."/>
            <person name="Markowitz V."/>
            <person name="Hugenholtz P."/>
            <person name="Kyrpides N.C."/>
            <person name="Klenk H.P."/>
            <person name="Woyke T."/>
        </authorList>
    </citation>
    <scope>NUCLEOTIDE SEQUENCE [LARGE SCALE GENOMIC DNA]</scope>
    <source>
        <strain evidence="2">ATCC 27775 / DSM 1100 / LMG 10767 / O</strain>
    </source>
</reference>
<proteinExistence type="predicted"/>
<evidence type="ECO:0000313" key="1">
    <source>
        <dbReference type="EMBL" id="AEE48652.1"/>
    </source>
</evidence>
<dbReference type="EMBL" id="CP002691">
    <property type="protein sequence ID" value="AEE48652.1"/>
    <property type="molecule type" value="Genomic_DNA"/>
</dbReference>
<dbReference type="Proteomes" id="UP000008461">
    <property type="component" value="Chromosome"/>
</dbReference>
<dbReference type="HOGENOM" id="CLU_184394_0_0_10"/>
<dbReference type="eggNOG" id="ENOG5033578">
    <property type="taxonomic scope" value="Bacteria"/>
</dbReference>